<keyword evidence="1" id="KW-0732">Signal</keyword>
<feature type="signal peptide" evidence="1">
    <location>
        <begin position="1"/>
        <end position="21"/>
    </location>
</feature>
<dbReference type="EMBL" id="CP134188">
    <property type="protein sequence ID" value="WPB04406.1"/>
    <property type="molecule type" value="Genomic_DNA"/>
</dbReference>
<reference evidence="3 5" key="1">
    <citation type="submission" date="2015-10" db="EMBL/GenBank/DDBJ databases">
        <title>The cercosporin biosynthetic gene cluster was horizontally transferred to several fungal lineages and shown to be expanded in Cercospora beticola based on microsynteny with recipient genomes.</title>
        <authorList>
            <person name="De Jonge R."/>
            <person name="Ebert M.K."/>
            <person name="Suttle J.C."/>
            <person name="Jurick Ii W.M."/>
            <person name="Secor G.A."/>
            <person name="Thomma B.P."/>
            <person name="Van De Peer Y."/>
            <person name="Bolton M.D."/>
        </authorList>
    </citation>
    <scope>NUCLEOTIDE SEQUENCE [LARGE SCALE GENOMIC DNA]</scope>
    <source>
        <strain evidence="3 5">09-40</strain>
    </source>
</reference>
<organism evidence="3 5">
    <name type="scientific">Cercospora beticola</name>
    <name type="common">Sugarbeet leaf spot fungus</name>
    <dbReference type="NCBI Taxonomy" id="122368"/>
    <lineage>
        <taxon>Eukaryota</taxon>
        <taxon>Fungi</taxon>
        <taxon>Dikarya</taxon>
        <taxon>Ascomycota</taxon>
        <taxon>Pezizomycotina</taxon>
        <taxon>Dothideomycetes</taxon>
        <taxon>Dothideomycetidae</taxon>
        <taxon>Mycosphaerellales</taxon>
        <taxon>Mycosphaerellaceae</taxon>
        <taxon>Cercospora</taxon>
    </lineage>
</organism>
<evidence type="ECO:0000313" key="4">
    <source>
        <dbReference type="EMBL" id="WPB04406.1"/>
    </source>
</evidence>
<dbReference type="Gene3D" id="3.50.4.10">
    <property type="entry name" value="Hepatocyte Growth Factor"/>
    <property type="match status" value="1"/>
</dbReference>
<evidence type="ECO:0000313" key="3">
    <source>
        <dbReference type="EMBL" id="PIB02881.1"/>
    </source>
</evidence>
<gene>
    <name evidence="3" type="ORF">CB0940_12022</name>
    <name evidence="4" type="ORF">RHO25_009052</name>
</gene>
<dbReference type="AlphaFoldDB" id="A0A2G5IDK6"/>
<dbReference type="Proteomes" id="UP001302367">
    <property type="component" value="Chromosome 5"/>
</dbReference>
<dbReference type="InterPro" id="IPR003609">
    <property type="entry name" value="Pan_app"/>
</dbReference>
<feature type="chain" id="PRO_5013807988" description="Apple domain-containing protein" evidence="1">
    <location>
        <begin position="22"/>
        <end position="349"/>
    </location>
</feature>
<dbReference type="EMBL" id="LKMD01000099">
    <property type="protein sequence ID" value="PIB02881.1"/>
    <property type="molecule type" value="Genomic_DNA"/>
</dbReference>
<evidence type="ECO:0000313" key="5">
    <source>
        <dbReference type="Proteomes" id="UP000230605"/>
    </source>
</evidence>
<dbReference type="Proteomes" id="UP000230605">
    <property type="component" value="Chromosome 10"/>
</dbReference>
<evidence type="ECO:0000256" key="1">
    <source>
        <dbReference type="SAM" id="SignalP"/>
    </source>
</evidence>
<name>A0A2G5IDK6_CERBT</name>
<accession>A0A2G5IDK6</accession>
<dbReference type="OrthoDB" id="3628484at2759"/>
<evidence type="ECO:0000313" key="6">
    <source>
        <dbReference type="Proteomes" id="UP001302367"/>
    </source>
</evidence>
<protein>
    <recommendedName>
        <fullName evidence="2">Apple domain-containing protein</fullName>
    </recommendedName>
</protein>
<dbReference type="Pfam" id="PF00024">
    <property type="entry name" value="PAN_1"/>
    <property type="match status" value="2"/>
</dbReference>
<feature type="domain" description="Apple" evidence="2">
    <location>
        <begin position="196"/>
        <end position="239"/>
    </location>
</feature>
<dbReference type="PANTHER" id="PTHR36578:SF1">
    <property type="entry name" value="APPLE DOMAIN-CONTAINING PROTEIN"/>
    <property type="match status" value="1"/>
</dbReference>
<reference evidence="4 6" key="2">
    <citation type="submission" date="2023-09" db="EMBL/GenBank/DDBJ databases">
        <title>Complete-Gapless Cercospora beticola genome.</title>
        <authorList>
            <person name="Wyatt N.A."/>
            <person name="Spanner R.E."/>
            <person name="Bolton M.D."/>
        </authorList>
    </citation>
    <scope>NUCLEOTIDE SEQUENCE [LARGE SCALE GENOMIC DNA]</scope>
    <source>
        <strain evidence="4">Cb09-40</strain>
    </source>
</reference>
<dbReference type="PANTHER" id="PTHR36578">
    <property type="entry name" value="CHROMOSOME 15, WHOLE GENOME SHOTGUN SEQUENCE"/>
    <property type="match status" value="1"/>
</dbReference>
<evidence type="ECO:0000259" key="2">
    <source>
        <dbReference type="Pfam" id="PF00024"/>
    </source>
</evidence>
<proteinExistence type="predicted"/>
<keyword evidence="6" id="KW-1185">Reference proteome</keyword>
<sequence length="349" mass="38178">MHYSLSFTALLAAGASAGTLARRTYSIPNYNSTYTNQATINAPTDCGSYITYKSHPADNYDPSLCAADCDAQRAENPDHYNGLTCHFFTSYQLLKNGVVQNQICALYSRTWDSSYATNTGYTSGSDTYTIQNAYSWSYSDPGTFTCPQTGGNQPQPPSNGPLTTCPTPSQYIVGANFILYRICLDTDYQIPSPQITYGDVDNRACANECSKQQGCTKAVFNLGTQTCYLKGSPSVADSNWQKNAGFQTVDRVPADTPMGSSCLAPLYTIKQNGVTYTVCPSSHLNNAQVLNIWKNVSGEYVCAQKCQSVSSCKKFVYDWGKQICYNVGNVDFSKAGWATFDNVGTYWAQ</sequence>
<feature type="domain" description="Apple" evidence="2">
    <location>
        <begin position="288"/>
        <end position="325"/>
    </location>
</feature>